<evidence type="ECO:0000313" key="8">
    <source>
        <dbReference type="Proteomes" id="UP000271631"/>
    </source>
</evidence>
<evidence type="ECO:0000256" key="6">
    <source>
        <dbReference type="SAM" id="Phobius"/>
    </source>
</evidence>
<feature type="transmembrane region" description="Helical" evidence="6">
    <location>
        <begin position="32"/>
        <end position="53"/>
    </location>
</feature>
<dbReference type="GO" id="GO:0016020">
    <property type="term" value="C:membrane"/>
    <property type="evidence" value="ECO:0007669"/>
    <property type="project" value="UniProtKB-SubCell"/>
</dbReference>
<comment type="subcellular location">
    <subcellularLocation>
        <location evidence="1">Membrane</location>
        <topology evidence="1">Multi-pass membrane protein</topology>
    </subcellularLocation>
</comment>
<keyword evidence="2" id="KW-0813">Transport</keyword>
<keyword evidence="4 6" id="KW-1133">Transmembrane helix</keyword>
<accession>A0A3M6BJ84</accession>
<protein>
    <submittedName>
        <fullName evidence="7">Oligopeptide transporter, OPT family</fullName>
    </submittedName>
</protein>
<proteinExistence type="predicted"/>
<dbReference type="Proteomes" id="UP000271631">
    <property type="component" value="Unassembled WGS sequence"/>
</dbReference>
<dbReference type="InterPro" id="IPR045035">
    <property type="entry name" value="YSL-like"/>
</dbReference>
<dbReference type="AlphaFoldDB" id="A0A3M6BJ84"/>
<evidence type="ECO:0000313" key="7">
    <source>
        <dbReference type="EMBL" id="RMV31407.1"/>
    </source>
</evidence>
<evidence type="ECO:0000256" key="1">
    <source>
        <dbReference type="ARBA" id="ARBA00004141"/>
    </source>
</evidence>
<dbReference type="PANTHER" id="PTHR31645:SF0">
    <property type="entry name" value="OLIGOPEPTIDE TRANSPORTER YGL114W-RELATED"/>
    <property type="match status" value="1"/>
</dbReference>
<feature type="transmembrane region" description="Helical" evidence="6">
    <location>
        <begin position="102"/>
        <end position="124"/>
    </location>
</feature>
<keyword evidence="3 6" id="KW-0812">Transmembrane</keyword>
<dbReference type="EMBL" id="RBUQ01000277">
    <property type="protein sequence ID" value="RMV31407.1"/>
    <property type="molecule type" value="Genomic_DNA"/>
</dbReference>
<evidence type="ECO:0000256" key="5">
    <source>
        <dbReference type="ARBA" id="ARBA00023136"/>
    </source>
</evidence>
<keyword evidence="5 6" id="KW-0472">Membrane</keyword>
<organism evidence="7 8">
    <name type="scientific">Pseudomonas syringae pv. maculicola</name>
    <dbReference type="NCBI Taxonomy" id="59511"/>
    <lineage>
        <taxon>Bacteria</taxon>
        <taxon>Pseudomonadati</taxon>
        <taxon>Pseudomonadota</taxon>
        <taxon>Gammaproteobacteria</taxon>
        <taxon>Pseudomonadales</taxon>
        <taxon>Pseudomonadaceae</taxon>
        <taxon>Pseudomonas</taxon>
    </lineage>
</organism>
<evidence type="ECO:0000256" key="3">
    <source>
        <dbReference type="ARBA" id="ARBA00022692"/>
    </source>
</evidence>
<dbReference type="PANTHER" id="PTHR31645">
    <property type="entry name" value="OLIGOPEPTIDE TRANSPORTER YGL114W-RELATED"/>
    <property type="match status" value="1"/>
</dbReference>
<dbReference type="InterPro" id="IPR004813">
    <property type="entry name" value="OPT"/>
</dbReference>
<gene>
    <name evidence="7" type="ORF">ALP13_04257</name>
</gene>
<evidence type="ECO:0000256" key="2">
    <source>
        <dbReference type="ARBA" id="ARBA00022448"/>
    </source>
</evidence>
<dbReference type="GO" id="GO:0035673">
    <property type="term" value="F:oligopeptide transmembrane transporter activity"/>
    <property type="evidence" value="ECO:0007669"/>
    <property type="project" value="InterPro"/>
</dbReference>
<reference evidence="7 8" key="1">
    <citation type="submission" date="2018-08" db="EMBL/GenBank/DDBJ databases">
        <title>Recombination of ecologically and evolutionarily significant loci maintains genetic cohesion in the Pseudomonas syringae species complex.</title>
        <authorList>
            <person name="Dillon M."/>
            <person name="Thakur S."/>
            <person name="Almeida R.N.D."/>
            <person name="Weir B.S."/>
            <person name="Guttman D.S."/>
        </authorList>
    </citation>
    <scope>NUCLEOTIDE SEQUENCE [LARGE SCALE GENOMIC DNA]</scope>
    <source>
        <strain evidence="7 8">ICMP 11281</strain>
    </source>
</reference>
<comment type="caution">
    <text evidence="7">The sequence shown here is derived from an EMBL/GenBank/DDBJ whole genome shotgun (WGS) entry which is preliminary data.</text>
</comment>
<evidence type="ECO:0000256" key="4">
    <source>
        <dbReference type="ARBA" id="ARBA00022989"/>
    </source>
</evidence>
<dbReference type="Pfam" id="PF03169">
    <property type="entry name" value="OPT"/>
    <property type="match status" value="1"/>
</dbReference>
<sequence length="130" mass="13470">MLTEEWPAPAVATWKAVAQTLTHGLDSLSASIRWAIFIAGLTGLLLGVLDSTLPARRARYLPSAAALGLAFVLPASVSLMMALGAVLTWTVSGRWASLTERFAITAAAGLIAGESITGVGASLWQMFGNG</sequence>
<feature type="transmembrane region" description="Helical" evidence="6">
    <location>
        <begin position="65"/>
        <end position="90"/>
    </location>
</feature>
<name>A0A3M6BJ84_PSEYM</name>